<reference evidence="1 2" key="1">
    <citation type="journal article" date="2019" name="Sci. Rep.">
        <title>Orb-weaving spider Araneus ventricosus genome elucidates the spidroin gene catalogue.</title>
        <authorList>
            <person name="Kono N."/>
            <person name="Nakamura H."/>
            <person name="Ohtoshi R."/>
            <person name="Moran D.A.P."/>
            <person name="Shinohara A."/>
            <person name="Yoshida Y."/>
            <person name="Fujiwara M."/>
            <person name="Mori M."/>
            <person name="Tomita M."/>
            <person name="Arakawa K."/>
        </authorList>
    </citation>
    <scope>NUCLEOTIDE SEQUENCE [LARGE SCALE GENOMIC DNA]</scope>
</reference>
<comment type="caution">
    <text evidence="1">The sequence shown here is derived from an EMBL/GenBank/DDBJ whole genome shotgun (WGS) entry which is preliminary data.</text>
</comment>
<organism evidence="1 2">
    <name type="scientific">Araneus ventricosus</name>
    <name type="common">Orbweaver spider</name>
    <name type="synonym">Epeira ventricosa</name>
    <dbReference type="NCBI Taxonomy" id="182803"/>
    <lineage>
        <taxon>Eukaryota</taxon>
        <taxon>Metazoa</taxon>
        <taxon>Ecdysozoa</taxon>
        <taxon>Arthropoda</taxon>
        <taxon>Chelicerata</taxon>
        <taxon>Arachnida</taxon>
        <taxon>Araneae</taxon>
        <taxon>Araneomorphae</taxon>
        <taxon>Entelegynae</taxon>
        <taxon>Araneoidea</taxon>
        <taxon>Araneidae</taxon>
        <taxon>Araneus</taxon>
    </lineage>
</organism>
<protein>
    <submittedName>
        <fullName evidence="1">Uncharacterized protein</fullName>
    </submittedName>
</protein>
<accession>A0A4Y2KM55</accession>
<dbReference type="AlphaFoldDB" id="A0A4Y2KM55"/>
<keyword evidence="2" id="KW-1185">Reference proteome</keyword>
<evidence type="ECO:0000313" key="2">
    <source>
        <dbReference type="Proteomes" id="UP000499080"/>
    </source>
</evidence>
<name>A0A4Y2KM55_ARAVE</name>
<dbReference type="EMBL" id="BGPR01115060">
    <property type="protein sequence ID" value="GBN02846.1"/>
    <property type="molecule type" value="Genomic_DNA"/>
</dbReference>
<dbReference type="Proteomes" id="UP000499080">
    <property type="component" value="Unassembled WGS sequence"/>
</dbReference>
<proteinExistence type="predicted"/>
<sequence length="96" mass="11591">MFQNFFLSSKQDIIRRDVSGFALSPQKQDIIEERCFPEWFYYPDETGHYEEMFQNVLPILKKQDIERDLRMVVPQEPGREENVSEWFALSSRTRIL</sequence>
<evidence type="ECO:0000313" key="1">
    <source>
        <dbReference type="EMBL" id="GBN02846.1"/>
    </source>
</evidence>
<gene>
    <name evidence="1" type="ORF">AVEN_75473_1</name>
</gene>